<dbReference type="EMBL" id="FRAC01000029">
    <property type="protein sequence ID" value="SHL30584.1"/>
    <property type="molecule type" value="Genomic_DNA"/>
</dbReference>
<sequence>MEKRTLKVYKAFKKEYEQKSYTEIPEIKFKGQWLLNHGFTTGSRLTLYCSENQIIIKKEDSSF</sequence>
<dbReference type="GO" id="GO:0016788">
    <property type="term" value="F:hydrolase activity, acting on ester bonds"/>
    <property type="evidence" value="ECO:0007669"/>
    <property type="project" value="InterPro"/>
</dbReference>
<evidence type="ECO:0000313" key="2">
    <source>
        <dbReference type="EMBL" id="SHL30584.1"/>
    </source>
</evidence>
<dbReference type="GO" id="GO:0005737">
    <property type="term" value="C:cytoplasm"/>
    <property type="evidence" value="ECO:0007669"/>
    <property type="project" value="InterPro"/>
</dbReference>
<keyword evidence="3" id="KW-1185">Reference proteome</keyword>
<accession>A0A1M6ZJK9</accession>
<organism evidence="2 3">
    <name type="scientific">Anaerocolumna jejuensis DSM 15929</name>
    <dbReference type="NCBI Taxonomy" id="1121322"/>
    <lineage>
        <taxon>Bacteria</taxon>
        <taxon>Bacillati</taxon>
        <taxon>Bacillota</taxon>
        <taxon>Clostridia</taxon>
        <taxon>Lachnospirales</taxon>
        <taxon>Lachnospiraceae</taxon>
        <taxon>Anaerocolumna</taxon>
    </lineage>
</organism>
<dbReference type="AlphaFoldDB" id="A0A1M6ZJK9"/>
<dbReference type="Proteomes" id="UP000184386">
    <property type="component" value="Unassembled WGS sequence"/>
</dbReference>
<name>A0A1M6ZJK9_9FIRM</name>
<dbReference type="GO" id="GO:0016070">
    <property type="term" value="P:RNA metabolic process"/>
    <property type="evidence" value="ECO:0007669"/>
    <property type="project" value="InterPro"/>
</dbReference>
<dbReference type="GO" id="GO:0003723">
    <property type="term" value="F:RNA binding"/>
    <property type="evidence" value="ECO:0007669"/>
    <property type="project" value="InterPro"/>
</dbReference>
<feature type="domain" description="Toxin SymE-like" evidence="1">
    <location>
        <begin position="15"/>
        <end position="57"/>
    </location>
</feature>
<protein>
    <submittedName>
        <fullName evidence="2">Toxin SymE, type I toxin-antitoxin system</fullName>
    </submittedName>
</protein>
<dbReference type="Pfam" id="PF08845">
    <property type="entry name" value="SymE_toxin"/>
    <property type="match status" value="1"/>
</dbReference>
<evidence type="ECO:0000313" key="3">
    <source>
        <dbReference type="Proteomes" id="UP000184386"/>
    </source>
</evidence>
<evidence type="ECO:0000259" key="1">
    <source>
        <dbReference type="Pfam" id="PF08845"/>
    </source>
</evidence>
<dbReference type="InterPro" id="IPR014944">
    <property type="entry name" value="Toxin_SymE-like"/>
</dbReference>
<dbReference type="OrthoDB" id="9803936at2"/>
<proteinExistence type="predicted"/>
<gene>
    <name evidence="2" type="ORF">SAMN02745136_04595</name>
</gene>
<reference evidence="2 3" key="1">
    <citation type="submission" date="2016-11" db="EMBL/GenBank/DDBJ databases">
        <authorList>
            <person name="Jaros S."/>
            <person name="Januszkiewicz K."/>
            <person name="Wedrychowicz H."/>
        </authorList>
    </citation>
    <scope>NUCLEOTIDE SEQUENCE [LARGE SCALE GENOMIC DNA]</scope>
    <source>
        <strain evidence="2 3">DSM 15929</strain>
    </source>
</reference>
<dbReference type="RefSeq" id="WP_073279369.1">
    <property type="nucleotide sequence ID" value="NZ_FRAC01000029.1"/>
</dbReference>